<name>A0AAV7ECT4_ARIFI</name>
<keyword evidence="2" id="KW-1185">Reference proteome</keyword>
<evidence type="ECO:0000313" key="1">
    <source>
        <dbReference type="EMBL" id="KAG9446633.1"/>
    </source>
</evidence>
<gene>
    <name evidence="1" type="ORF">H6P81_012761</name>
</gene>
<dbReference type="EMBL" id="JAINDJ010000005">
    <property type="protein sequence ID" value="KAG9446633.1"/>
    <property type="molecule type" value="Genomic_DNA"/>
</dbReference>
<dbReference type="Proteomes" id="UP000825729">
    <property type="component" value="Unassembled WGS sequence"/>
</dbReference>
<comment type="caution">
    <text evidence="1">The sequence shown here is derived from an EMBL/GenBank/DDBJ whole genome shotgun (WGS) entry which is preliminary data.</text>
</comment>
<reference evidence="1 2" key="1">
    <citation type="submission" date="2021-07" db="EMBL/GenBank/DDBJ databases">
        <title>The Aristolochia fimbriata genome: insights into angiosperm evolution, floral development and chemical biosynthesis.</title>
        <authorList>
            <person name="Jiao Y."/>
        </authorList>
    </citation>
    <scope>NUCLEOTIDE SEQUENCE [LARGE SCALE GENOMIC DNA]</scope>
    <source>
        <strain evidence="1">IBCAS-2021</strain>
        <tissue evidence="1">Leaf</tissue>
    </source>
</reference>
<organism evidence="1 2">
    <name type="scientific">Aristolochia fimbriata</name>
    <name type="common">White veined hardy Dutchman's pipe vine</name>
    <dbReference type="NCBI Taxonomy" id="158543"/>
    <lineage>
        <taxon>Eukaryota</taxon>
        <taxon>Viridiplantae</taxon>
        <taxon>Streptophyta</taxon>
        <taxon>Embryophyta</taxon>
        <taxon>Tracheophyta</taxon>
        <taxon>Spermatophyta</taxon>
        <taxon>Magnoliopsida</taxon>
        <taxon>Magnoliidae</taxon>
        <taxon>Piperales</taxon>
        <taxon>Aristolochiaceae</taxon>
        <taxon>Aristolochia</taxon>
    </lineage>
</organism>
<sequence>MGWEEGMMPVLGFSILLVINSSKEVIDRNWYELLSIKIPPQNPWLAEDARKKEKALNSMTEVVQTVRHANLYSFLAQQYVRAHTQAITII</sequence>
<evidence type="ECO:0000313" key="2">
    <source>
        <dbReference type="Proteomes" id="UP000825729"/>
    </source>
</evidence>
<dbReference type="AlphaFoldDB" id="A0AAV7ECT4"/>
<accession>A0AAV7ECT4</accession>
<protein>
    <submittedName>
        <fullName evidence="1">Uncharacterized protein</fullName>
    </submittedName>
</protein>
<proteinExistence type="predicted"/>